<dbReference type="EMBL" id="CP003273">
    <property type="protein sequence ID" value="AGK99906.1"/>
    <property type="molecule type" value="Genomic_DNA"/>
</dbReference>
<name>R4KE11_9FIRM</name>
<keyword evidence="4" id="KW-1185">Reference proteome</keyword>
<reference evidence="3 4" key="1">
    <citation type="submission" date="2012-01" db="EMBL/GenBank/DDBJ databases">
        <title>Complete sequence of Desulfotomaculum gibsoniae DSM 7213.</title>
        <authorList>
            <consortium name="US DOE Joint Genome Institute"/>
            <person name="Lucas S."/>
            <person name="Han J."/>
            <person name="Lapidus A."/>
            <person name="Cheng J.-F."/>
            <person name="Goodwin L."/>
            <person name="Pitluck S."/>
            <person name="Peters L."/>
            <person name="Ovchinnikova G."/>
            <person name="Teshima H."/>
            <person name="Detter J.C."/>
            <person name="Han C."/>
            <person name="Tapia R."/>
            <person name="Land M."/>
            <person name="Hauser L."/>
            <person name="Kyrpides N."/>
            <person name="Ivanova N."/>
            <person name="Pagani I."/>
            <person name="Parshina S."/>
            <person name="Plugge C."/>
            <person name="Muyzer G."/>
            <person name="Kuever J."/>
            <person name="Ivanova A."/>
            <person name="Nazina T."/>
            <person name="Klenk H.-P."/>
            <person name="Brambilla E."/>
            <person name="Spring S."/>
            <person name="Stams A.F."/>
            <person name="Woyke T."/>
        </authorList>
    </citation>
    <scope>NUCLEOTIDE SEQUENCE [LARGE SCALE GENOMIC DNA]</scope>
    <source>
        <strain evidence="3 4">DSM 7213</strain>
    </source>
</reference>
<dbReference type="Pfam" id="PF07833">
    <property type="entry name" value="Cu_amine_oxidN1"/>
    <property type="match status" value="1"/>
</dbReference>
<dbReference type="GO" id="GO:0010181">
    <property type="term" value="F:FMN binding"/>
    <property type="evidence" value="ECO:0007669"/>
    <property type="project" value="InterPro"/>
</dbReference>
<dbReference type="SUPFAM" id="SSF55383">
    <property type="entry name" value="Copper amine oxidase, domain N"/>
    <property type="match status" value="1"/>
</dbReference>
<protein>
    <submittedName>
        <fullName evidence="3">Major membrane immunogen, membrane-anchored lipoprotein</fullName>
    </submittedName>
</protein>
<feature type="domain" description="FMN-binding" evidence="2">
    <location>
        <begin position="108"/>
        <end position="199"/>
    </location>
</feature>
<dbReference type="eggNOG" id="COG4939">
    <property type="taxonomic scope" value="Bacteria"/>
</dbReference>
<dbReference type="AlphaFoldDB" id="R4KE11"/>
<sequence length="205" mass="22310">MKSRKICTAAIITAIAIFACTGLVSAGTEGLQAIAAKFNFNINGQNITLPEQQQPVVIDGKTYLPVRAMGEVLEKRIGWNQQTKTVYVGDLLQDGIYKAAGDDFDEHGWKGEVEITVVDGKIDNAKYDEINEQGVYKSADEAYLQQFKEITKVDLIQSYTTLQNSLIEVQNPDMVDTVSGATGASNNFKMLANEALTAGPLLEGQ</sequence>
<dbReference type="InterPro" id="IPR007329">
    <property type="entry name" value="FMN-bd"/>
</dbReference>
<dbReference type="Proteomes" id="UP000013520">
    <property type="component" value="Chromosome"/>
</dbReference>
<dbReference type="KEGG" id="dgi:Desgi_0324"/>
<dbReference type="OrthoDB" id="9780101at2"/>
<dbReference type="PROSITE" id="PS51257">
    <property type="entry name" value="PROKAR_LIPOPROTEIN"/>
    <property type="match status" value="1"/>
</dbReference>
<evidence type="ECO:0000259" key="2">
    <source>
        <dbReference type="SMART" id="SM00900"/>
    </source>
</evidence>
<organism evidence="3 4">
    <name type="scientific">Desulfoscipio gibsoniae DSM 7213</name>
    <dbReference type="NCBI Taxonomy" id="767817"/>
    <lineage>
        <taxon>Bacteria</taxon>
        <taxon>Bacillati</taxon>
        <taxon>Bacillota</taxon>
        <taxon>Clostridia</taxon>
        <taxon>Eubacteriales</taxon>
        <taxon>Desulfallaceae</taxon>
        <taxon>Desulfoscipio</taxon>
    </lineage>
</organism>
<feature type="signal peptide" evidence="1">
    <location>
        <begin position="1"/>
        <end position="26"/>
    </location>
</feature>
<dbReference type="Gene3D" id="3.90.1010.20">
    <property type="match status" value="1"/>
</dbReference>
<gene>
    <name evidence="3" type="ORF">Desgi_0324</name>
</gene>
<dbReference type="STRING" id="767817.Desgi_0324"/>
<dbReference type="InterPro" id="IPR036582">
    <property type="entry name" value="Mao_N_sf"/>
</dbReference>
<evidence type="ECO:0000313" key="4">
    <source>
        <dbReference type="Proteomes" id="UP000013520"/>
    </source>
</evidence>
<proteinExistence type="predicted"/>
<dbReference type="RefSeq" id="WP_006522906.1">
    <property type="nucleotide sequence ID" value="NC_021184.1"/>
</dbReference>
<accession>R4KE11</accession>
<dbReference type="GO" id="GO:0016020">
    <property type="term" value="C:membrane"/>
    <property type="evidence" value="ECO:0007669"/>
    <property type="project" value="InterPro"/>
</dbReference>
<dbReference type="SMART" id="SM00900">
    <property type="entry name" value="FMN_bind"/>
    <property type="match status" value="1"/>
</dbReference>
<keyword evidence="3" id="KW-0449">Lipoprotein</keyword>
<feature type="chain" id="PRO_5004367730" evidence="1">
    <location>
        <begin position="27"/>
        <end position="205"/>
    </location>
</feature>
<evidence type="ECO:0000256" key="1">
    <source>
        <dbReference type="SAM" id="SignalP"/>
    </source>
</evidence>
<dbReference type="InterPro" id="IPR012854">
    <property type="entry name" value="Cu_amine_oxidase-like_N"/>
</dbReference>
<dbReference type="Pfam" id="PF04205">
    <property type="entry name" value="FMN_bind"/>
    <property type="match status" value="1"/>
</dbReference>
<keyword evidence="1" id="KW-0732">Signal</keyword>
<evidence type="ECO:0000313" key="3">
    <source>
        <dbReference type="EMBL" id="AGK99906.1"/>
    </source>
</evidence>
<dbReference type="HOGENOM" id="CLU_1335731_0_0_9"/>